<dbReference type="Proteomes" id="UP001620461">
    <property type="component" value="Unassembled WGS sequence"/>
</dbReference>
<accession>A0ABW8JKE3</accession>
<evidence type="ECO:0000313" key="4">
    <source>
        <dbReference type="Proteomes" id="UP001620461"/>
    </source>
</evidence>
<dbReference type="InterPro" id="IPR009057">
    <property type="entry name" value="Homeodomain-like_sf"/>
</dbReference>
<keyword evidence="4" id="KW-1185">Reference proteome</keyword>
<evidence type="ECO:0000313" key="3">
    <source>
        <dbReference type="EMBL" id="MFK2900245.1"/>
    </source>
</evidence>
<dbReference type="InterPro" id="IPR002514">
    <property type="entry name" value="Transposase_8"/>
</dbReference>
<protein>
    <submittedName>
        <fullName evidence="3">Transposase</fullName>
    </submittedName>
</protein>
<feature type="compositionally biased region" description="Basic residues" evidence="2">
    <location>
        <begin position="146"/>
        <end position="156"/>
    </location>
</feature>
<gene>
    <name evidence="3" type="ORF">ISP15_07850</name>
</gene>
<reference evidence="3 4" key="1">
    <citation type="submission" date="2020-10" db="EMBL/GenBank/DDBJ databases">
        <title>Phylogeny of dyella-like bacteria.</title>
        <authorList>
            <person name="Fu J."/>
        </authorList>
    </citation>
    <scope>NUCLEOTIDE SEQUENCE [LARGE SCALE GENOMIC DNA]</scope>
    <source>
        <strain evidence="3 4">JP1</strain>
    </source>
</reference>
<comment type="similarity">
    <text evidence="1">Belongs to the transposase 8 family.</text>
</comment>
<sequence length="156" mass="17776">MSSSEASSLIRAIQKWSFPKGALHEKVEFSEEHIVRILKEVEAGAKFAETYRKLGISDATYYIWKSKYAGMEVSHFCEKLFLNHFFWRTGAPSPEAVPIIAGSQKNLAKYLPRGLYTQALPRISGACSCRAPLSWRPSSQGPTWPWRRHRSTGSRW</sequence>
<evidence type="ECO:0000256" key="2">
    <source>
        <dbReference type="SAM" id="MobiDB-lite"/>
    </source>
</evidence>
<organism evidence="3 4">
    <name type="scientific">Dyella jejuensis</name>
    <dbReference type="NCBI Taxonomy" id="1432009"/>
    <lineage>
        <taxon>Bacteria</taxon>
        <taxon>Pseudomonadati</taxon>
        <taxon>Pseudomonadota</taxon>
        <taxon>Gammaproteobacteria</taxon>
        <taxon>Lysobacterales</taxon>
        <taxon>Rhodanobacteraceae</taxon>
        <taxon>Dyella</taxon>
    </lineage>
</organism>
<feature type="region of interest" description="Disordered" evidence="2">
    <location>
        <begin position="135"/>
        <end position="156"/>
    </location>
</feature>
<name>A0ABW8JKE3_9GAMM</name>
<evidence type="ECO:0000256" key="1">
    <source>
        <dbReference type="ARBA" id="ARBA00009964"/>
    </source>
</evidence>
<dbReference type="EMBL" id="JADIKJ010000007">
    <property type="protein sequence ID" value="MFK2900245.1"/>
    <property type="molecule type" value="Genomic_DNA"/>
</dbReference>
<dbReference type="SUPFAM" id="SSF46689">
    <property type="entry name" value="Homeodomain-like"/>
    <property type="match status" value="1"/>
</dbReference>
<dbReference type="Pfam" id="PF01527">
    <property type="entry name" value="HTH_Tnp_1"/>
    <property type="match status" value="1"/>
</dbReference>
<comment type="caution">
    <text evidence="3">The sequence shown here is derived from an EMBL/GenBank/DDBJ whole genome shotgun (WGS) entry which is preliminary data.</text>
</comment>
<proteinExistence type="inferred from homology"/>